<keyword evidence="3" id="KW-1185">Reference proteome</keyword>
<accession>A0A8J3W0N3</accession>
<dbReference type="AlphaFoldDB" id="A0A8J3W0N3"/>
<dbReference type="SMART" id="SM00507">
    <property type="entry name" value="HNHc"/>
    <property type="match status" value="1"/>
</dbReference>
<dbReference type="RefSeq" id="WP_204016985.1">
    <property type="nucleotide sequence ID" value="NZ_BOOG01000033.1"/>
</dbReference>
<dbReference type="EMBL" id="BOOG01000033">
    <property type="protein sequence ID" value="GIH71283.1"/>
    <property type="molecule type" value="Genomic_DNA"/>
</dbReference>
<evidence type="ECO:0000313" key="2">
    <source>
        <dbReference type="EMBL" id="GIH71283.1"/>
    </source>
</evidence>
<gene>
    <name evidence="2" type="ORF">Mth01_35360</name>
</gene>
<dbReference type="Proteomes" id="UP000610966">
    <property type="component" value="Unassembled WGS sequence"/>
</dbReference>
<dbReference type="InterPro" id="IPR058813">
    <property type="entry name" value="DNA-SBD_ScoMcrA"/>
</dbReference>
<dbReference type="Pfam" id="PF13391">
    <property type="entry name" value="HNH_2"/>
    <property type="match status" value="1"/>
</dbReference>
<evidence type="ECO:0000259" key="1">
    <source>
        <dbReference type="SMART" id="SM00507"/>
    </source>
</evidence>
<dbReference type="Pfam" id="PF26340">
    <property type="entry name" value="DNA-SBD_ScoMcrA"/>
    <property type="match status" value="1"/>
</dbReference>
<organism evidence="2 3">
    <name type="scientific">Sphaerimonospora thailandensis</name>
    <dbReference type="NCBI Taxonomy" id="795644"/>
    <lineage>
        <taxon>Bacteria</taxon>
        <taxon>Bacillati</taxon>
        <taxon>Actinomycetota</taxon>
        <taxon>Actinomycetes</taxon>
        <taxon>Streptosporangiales</taxon>
        <taxon>Streptosporangiaceae</taxon>
        <taxon>Sphaerimonospora</taxon>
    </lineage>
</organism>
<feature type="domain" description="HNH nuclease" evidence="1">
    <location>
        <begin position="193"/>
        <end position="251"/>
    </location>
</feature>
<dbReference type="Gene3D" id="1.10.30.50">
    <property type="match status" value="1"/>
</dbReference>
<dbReference type="InterPro" id="IPR003615">
    <property type="entry name" value="HNH_nuc"/>
</dbReference>
<comment type="caution">
    <text evidence="2">The sequence shown here is derived from an EMBL/GenBank/DDBJ whole genome shotgun (WGS) entry which is preliminary data.</text>
</comment>
<name>A0A8J3W0N3_9ACTN</name>
<evidence type="ECO:0000313" key="3">
    <source>
        <dbReference type="Proteomes" id="UP000610966"/>
    </source>
</evidence>
<proteinExistence type="predicted"/>
<reference evidence="2" key="1">
    <citation type="submission" date="2021-01" db="EMBL/GenBank/DDBJ databases">
        <title>Whole genome shotgun sequence of Sphaerimonospora thailandensis NBRC 107569.</title>
        <authorList>
            <person name="Komaki H."/>
            <person name="Tamura T."/>
        </authorList>
    </citation>
    <scope>NUCLEOTIDE SEQUENCE</scope>
    <source>
        <strain evidence="2">NBRC 107569</strain>
    </source>
</reference>
<protein>
    <recommendedName>
        <fullName evidence="1">HNH nuclease domain-containing protein</fullName>
    </recommendedName>
</protein>
<sequence length="300" mass="33027">MNPSDLPLHARIKTLLSMVGSLETATSQKTGTDKRHQPLTLVWALGRAAQGEDRLTSWATARQEISGLIRDFGLVDDGPNPEFPILKLTSFGLWDLPGHSNPPPAHGSRATSWMRENQPDSGPIKWVHDIVTNHEDVRAQTAIMLLNKYFKDIDHNALLDRVGLAATDAPLPEGTRVPARRETTTSRVVRDSPLARLIKSMHGHRCQICGDRLQLPNGFYAEGAHIRPLGDPHNGPDTPGNLLCLCPDHHVLFDGGAIRITDDLKVVDVITSDAIGPLRTVPGHIPDKDHLSYRRKIFSA</sequence>
<dbReference type="CDD" id="cd00085">
    <property type="entry name" value="HNHc"/>
    <property type="match status" value="1"/>
</dbReference>